<evidence type="ECO:0008006" key="4">
    <source>
        <dbReference type="Google" id="ProtNLM"/>
    </source>
</evidence>
<keyword evidence="1" id="KW-0732">Signal</keyword>
<name>A0ABR4AKA9_9LECA</name>
<dbReference type="Pfam" id="PF13668">
    <property type="entry name" value="Ferritin_2"/>
    <property type="match status" value="1"/>
</dbReference>
<accession>A0ABR4AKA9</accession>
<dbReference type="Proteomes" id="UP001590950">
    <property type="component" value="Unassembled WGS sequence"/>
</dbReference>
<evidence type="ECO:0000313" key="3">
    <source>
        <dbReference type="Proteomes" id="UP001590950"/>
    </source>
</evidence>
<comment type="caution">
    <text evidence="2">The sequence shown here is derived from an EMBL/GenBank/DDBJ whole genome shotgun (WGS) entry which is preliminary data.</text>
</comment>
<evidence type="ECO:0000313" key="2">
    <source>
        <dbReference type="EMBL" id="KAL2045276.1"/>
    </source>
</evidence>
<evidence type="ECO:0000256" key="1">
    <source>
        <dbReference type="SAM" id="SignalP"/>
    </source>
</evidence>
<keyword evidence="3" id="KW-1185">Reference proteome</keyword>
<protein>
    <recommendedName>
        <fullName evidence="4">Sexual development protein</fullName>
    </recommendedName>
</protein>
<dbReference type="EMBL" id="JBEFKJ010000007">
    <property type="protein sequence ID" value="KAL2045276.1"/>
    <property type="molecule type" value="Genomic_DNA"/>
</dbReference>
<sequence>MHSILLTIAASLAASTLAAVLPRDLSQQTIYDAGGSAPNGAPPGKISDGAVADFQGVNFLENLEAAFFAAGLQNLTGPWYDERYDLAIEIVTKVQAQELVHIQTAEDILKHFNKPTFTPCKYTFPVTNAEDFFALSNIITSVGIGAVIDVASGLALTDPTLVQGPASILAVEARHDAFFRAASVSMVPNPAPFDTRISAVYALNLGSAFIVPGSCAAMPSFPVIPPLAQYLGPSPQTGSSGPISFTFDTNQVKDSSLKGSLYIGWVNQANDVTYTPATVSNGEVKSNIPDGLAGLAFAALTNQSSARSVGDLTTSTLAGPAPVQIS</sequence>
<feature type="chain" id="PRO_5045359664" description="Sexual development protein" evidence="1">
    <location>
        <begin position="19"/>
        <end position="326"/>
    </location>
</feature>
<gene>
    <name evidence="2" type="ORF">N7G274_002359</name>
</gene>
<feature type="signal peptide" evidence="1">
    <location>
        <begin position="1"/>
        <end position="18"/>
    </location>
</feature>
<reference evidence="2 3" key="1">
    <citation type="submission" date="2024-09" db="EMBL/GenBank/DDBJ databases">
        <title>Rethinking Asexuality: The Enigmatic Case of Functional Sexual Genes in Lepraria (Stereocaulaceae).</title>
        <authorList>
            <person name="Doellman M."/>
            <person name="Sun Y."/>
            <person name="Barcenas-Pena A."/>
            <person name="Lumbsch H.T."/>
            <person name="Grewe F."/>
        </authorList>
    </citation>
    <scope>NUCLEOTIDE SEQUENCE [LARGE SCALE GENOMIC DNA]</scope>
    <source>
        <strain evidence="2 3">Mercado 3170</strain>
    </source>
</reference>
<organism evidence="2 3">
    <name type="scientific">Stereocaulon virgatum</name>
    <dbReference type="NCBI Taxonomy" id="373712"/>
    <lineage>
        <taxon>Eukaryota</taxon>
        <taxon>Fungi</taxon>
        <taxon>Dikarya</taxon>
        <taxon>Ascomycota</taxon>
        <taxon>Pezizomycotina</taxon>
        <taxon>Lecanoromycetes</taxon>
        <taxon>OSLEUM clade</taxon>
        <taxon>Lecanoromycetidae</taxon>
        <taxon>Lecanorales</taxon>
        <taxon>Lecanorineae</taxon>
        <taxon>Stereocaulaceae</taxon>
        <taxon>Stereocaulon</taxon>
    </lineage>
</organism>
<proteinExistence type="predicted"/>